<dbReference type="RefSeq" id="XP_027611118.1">
    <property type="nucleotide sequence ID" value="XM_027755317.1"/>
</dbReference>
<organism evidence="1 2">
    <name type="scientific">Sparassis crispa</name>
    <dbReference type="NCBI Taxonomy" id="139825"/>
    <lineage>
        <taxon>Eukaryota</taxon>
        <taxon>Fungi</taxon>
        <taxon>Dikarya</taxon>
        <taxon>Basidiomycota</taxon>
        <taxon>Agaricomycotina</taxon>
        <taxon>Agaricomycetes</taxon>
        <taxon>Polyporales</taxon>
        <taxon>Sparassidaceae</taxon>
        <taxon>Sparassis</taxon>
    </lineage>
</organism>
<evidence type="ECO:0000313" key="1">
    <source>
        <dbReference type="EMBL" id="GBE80205.1"/>
    </source>
</evidence>
<dbReference type="OrthoDB" id="3253976at2759"/>
<dbReference type="AlphaFoldDB" id="A0A401GDJ5"/>
<keyword evidence="2" id="KW-1185">Reference proteome</keyword>
<sequence length="217" mass="24233">MAYNIAVEDEDLQTFFTLPSPPLLPDPQVPPTFLSTIASKDATDLDTFQFLRMMELAMARAPMEESAVDDLVSALLRAMHYVDMSKVVRTRKNLTFIVCGNTVHAQTDVCLMDSSGILLLVQEDKGHNEEKDPEPQLIAEAIAAFYYNNFHRVRRMRLPACRSHTFAGITMEGATPTFYKIPVTEQLEQCVQTGMYPTVPTIIKRKSSLVGAEESVG</sequence>
<evidence type="ECO:0000313" key="2">
    <source>
        <dbReference type="Proteomes" id="UP000287166"/>
    </source>
</evidence>
<accession>A0A401GDJ5</accession>
<dbReference type="EMBL" id="BFAD01000002">
    <property type="protein sequence ID" value="GBE80205.1"/>
    <property type="molecule type" value="Genomic_DNA"/>
</dbReference>
<name>A0A401GDJ5_9APHY</name>
<evidence type="ECO:0008006" key="3">
    <source>
        <dbReference type="Google" id="ProtNLM"/>
    </source>
</evidence>
<dbReference type="Proteomes" id="UP000287166">
    <property type="component" value="Unassembled WGS sequence"/>
</dbReference>
<dbReference type="GeneID" id="38777122"/>
<protein>
    <recommendedName>
        <fullName evidence="3">Fungal-type protein kinase domain-containing protein</fullName>
    </recommendedName>
</protein>
<dbReference type="InParanoid" id="A0A401GDJ5"/>
<proteinExistence type="predicted"/>
<gene>
    <name evidence="1" type="ORF">SCP_0214150</name>
</gene>
<comment type="caution">
    <text evidence="1">The sequence shown here is derived from an EMBL/GenBank/DDBJ whole genome shotgun (WGS) entry which is preliminary data.</text>
</comment>
<reference evidence="1 2" key="1">
    <citation type="journal article" date="2018" name="Sci. Rep.">
        <title>Genome sequence of the cauliflower mushroom Sparassis crispa (Hanabiratake) and its association with beneficial usage.</title>
        <authorList>
            <person name="Kiyama R."/>
            <person name="Furutani Y."/>
            <person name="Kawaguchi K."/>
            <person name="Nakanishi T."/>
        </authorList>
    </citation>
    <scope>NUCLEOTIDE SEQUENCE [LARGE SCALE GENOMIC DNA]</scope>
</reference>